<protein>
    <submittedName>
        <fullName evidence="3">Glutathione S-transferase</fullName>
        <ecNumber evidence="3">2.5.1.18</ecNumber>
    </submittedName>
</protein>
<comment type="caution">
    <text evidence="3">The sequence shown here is derived from an EMBL/GenBank/DDBJ whole genome shotgun (WGS) entry which is preliminary data.</text>
</comment>
<dbReference type="PANTHER" id="PTHR44051:SF8">
    <property type="entry name" value="GLUTATHIONE S-TRANSFERASE GSTA"/>
    <property type="match status" value="1"/>
</dbReference>
<dbReference type="Pfam" id="PF00043">
    <property type="entry name" value="GST_C"/>
    <property type="match status" value="1"/>
</dbReference>
<dbReference type="CDD" id="cd03188">
    <property type="entry name" value="GST_C_Beta"/>
    <property type="match status" value="1"/>
</dbReference>
<reference evidence="3 4" key="1">
    <citation type="submission" date="2020-08" db="EMBL/GenBank/DDBJ databases">
        <title>Genomic Encyclopedia of Type Strains, Phase III (KMG-III): the genomes of soil and plant-associated and newly described type strains.</title>
        <authorList>
            <person name="Whitman W."/>
        </authorList>
    </citation>
    <scope>NUCLEOTIDE SEQUENCE [LARGE SCALE GENOMIC DNA]</scope>
    <source>
        <strain evidence="3 4">CECT 8897</strain>
    </source>
</reference>
<dbReference type="Gene3D" id="3.40.30.10">
    <property type="entry name" value="Glutaredoxin"/>
    <property type="match status" value="1"/>
</dbReference>
<dbReference type="SUPFAM" id="SSF47616">
    <property type="entry name" value="GST C-terminal domain-like"/>
    <property type="match status" value="1"/>
</dbReference>
<keyword evidence="4" id="KW-1185">Reference proteome</keyword>
<dbReference type="InterPro" id="IPR036249">
    <property type="entry name" value="Thioredoxin-like_sf"/>
</dbReference>
<proteinExistence type="predicted"/>
<dbReference type="Proteomes" id="UP000541535">
    <property type="component" value="Unassembled WGS sequence"/>
</dbReference>
<dbReference type="NCBIfam" id="NF007831">
    <property type="entry name" value="PRK10542.1"/>
    <property type="match status" value="1"/>
</dbReference>
<dbReference type="SUPFAM" id="SSF52833">
    <property type="entry name" value="Thioredoxin-like"/>
    <property type="match status" value="1"/>
</dbReference>
<dbReference type="Pfam" id="PF13409">
    <property type="entry name" value="GST_N_2"/>
    <property type="match status" value="1"/>
</dbReference>
<dbReference type="InterPro" id="IPR004046">
    <property type="entry name" value="GST_C"/>
</dbReference>
<dbReference type="EMBL" id="JACHXD010000003">
    <property type="protein sequence ID" value="MBB3118333.1"/>
    <property type="molecule type" value="Genomic_DNA"/>
</dbReference>
<accession>A0A7W5B887</accession>
<keyword evidence="3" id="KW-0808">Transferase</keyword>
<evidence type="ECO:0000259" key="2">
    <source>
        <dbReference type="PROSITE" id="PS50405"/>
    </source>
</evidence>
<name>A0A7W5B887_9BURK</name>
<dbReference type="PROSITE" id="PS50404">
    <property type="entry name" value="GST_NTER"/>
    <property type="match status" value="1"/>
</dbReference>
<feature type="domain" description="GST C-terminal" evidence="2">
    <location>
        <begin position="87"/>
        <end position="204"/>
    </location>
</feature>
<gene>
    <name evidence="3" type="ORF">FHS03_001364</name>
</gene>
<dbReference type="Gene3D" id="1.20.1050.10">
    <property type="match status" value="1"/>
</dbReference>
<feature type="domain" description="GST N-terminal" evidence="1">
    <location>
        <begin position="1"/>
        <end position="81"/>
    </location>
</feature>
<dbReference type="SFLD" id="SFLDG00358">
    <property type="entry name" value="Main_(cytGST)"/>
    <property type="match status" value="1"/>
</dbReference>
<dbReference type="RefSeq" id="WP_183440266.1">
    <property type="nucleotide sequence ID" value="NZ_JACHXD010000003.1"/>
</dbReference>
<dbReference type="InterPro" id="IPR010987">
    <property type="entry name" value="Glutathione-S-Trfase_C-like"/>
</dbReference>
<dbReference type="InterPro" id="IPR004045">
    <property type="entry name" value="Glutathione_S-Trfase_N"/>
</dbReference>
<sequence>MKLYFAPDTCSLSPHIVLRELGLPFELVRVNNQSKKLADGSDFLAINPKGYVAALQLENGEVLTEGPAILQYLADLKPETGLAPQNGSWERVRLQEWLNFITSEIHAGLALQFNAAMPPEVKEMFKQKLFKRFGHLVQALERHEYLCGPRFGVADAYLYAVLLWTRFFDIDLENWPALAAFMQRMTARPAVQAALAAERAMPAPAY</sequence>
<dbReference type="AlphaFoldDB" id="A0A7W5B887"/>
<dbReference type="PROSITE" id="PS50405">
    <property type="entry name" value="GST_CTER"/>
    <property type="match status" value="1"/>
</dbReference>
<dbReference type="CDD" id="cd03057">
    <property type="entry name" value="GST_N_Beta"/>
    <property type="match status" value="1"/>
</dbReference>
<dbReference type="InterPro" id="IPR040079">
    <property type="entry name" value="Glutathione_S-Trfase"/>
</dbReference>
<dbReference type="EC" id="2.5.1.18" evidence="3"/>
<evidence type="ECO:0000259" key="1">
    <source>
        <dbReference type="PROSITE" id="PS50404"/>
    </source>
</evidence>
<evidence type="ECO:0000313" key="3">
    <source>
        <dbReference type="EMBL" id="MBB3118333.1"/>
    </source>
</evidence>
<dbReference type="GO" id="GO:0004364">
    <property type="term" value="F:glutathione transferase activity"/>
    <property type="evidence" value="ECO:0007669"/>
    <property type="project" value="UniProtKB-EC"/>
</dbReference>
<dbReference type="PANTHER" id="PTHR44051">
    <property type="entry name" value="GLUTATHIONE S-TRANSFERASE-RELATED"/>
    <property type="match status" value="1"/>
</dbReference>
<dbReference type="SFLD" id="SFLDS00019">
    <property type="entry name" value="Glutathione_Transferase_(cytos"/>
    <property type="match status" value="1"/>
</dbReference>
<evidence type="ECO:0000313" key="4">
    <source>
        <dbReference type="Proteomes" id="UP000541535"/>
    </source>
</evidence>
<dbReference type="SFLD" id="SFLDG01150">
    <property type="entry name" value="Main.1:_Beta-like"/>
    <property type="match status" value="1"/>
</dbReference>
<dbReference type="InterPro" id="IPR036282">
    <property type="entry name" value="Glutathione-S-Trfase_C_sf"/>
</dbReference>
<organism evidence="3 4">
    <name type="scientific">Pseudoduganella violacea</name>
    <dbReference type="NCBI Taxonomy" id="1715466"/>
    <lineage>
        <taxon>Bacteria</taxon>
        <taxon>Pseudomonadati</taxon>
        <taxon>Pseudomonadota</taxon>
        <taxon>Betaproteobacteria</taxon>
        <taxon>Burkholderiales</taxon>
        <taxon>Oxalobacteraceae</taxon>
        <taxon>Telluria group</taxon>
        <taxon>Pseudoduganella</taxon>
    </lineage>
</organism>